<evidence type="ECO:0000313" key="3">
    <source>
        <dbReference type="Proteomes" id="UP001152747"/>
    </source>
</evidence>
<feature type="transmembrane region" description="Helical" evidence="1">
    <location>
        <begin position="60"/>
        <end position="84"/>
    </location>
</feature>
<name>A0A9P1MXQ3_9PELO</name>
<sequence length="167" mass="18865">MCKKVDNNVEICNFIKAVRFLAIISVIWLMLGMVLVVFCLVVGAVQLISDKEDLNVEISMFGYIGGWMFALIPFLIAGFLVILIFTQLLWLYIIGIISGIAKILMLSGIIALSFMGNFRIPIFRGRFEMFLGMFAVILVELMTVYTMFVMVCSRNSEIEEESGDFSE</sequence>
<evidence type="ECO:0000256" key="1">
    <source>
        <dbReference type="SAM" id="Phobius"/>
    </source>
</evidence>
<keyword evidence="1" id="KW-0812">Transmembrane</keyword>
<feature type="transmembrane region" description="Helical" evidence="1">
    <location>
        <begin position="127"/>
        <end position="148"/>
    </location>
</feature>
<keyword evidence="1" id="KW-1133">Transmembrane helix</keyword>
<accession>A0A9P1MXQ3</accession>
<gene>
    <name evidence="2" type="ORF">CAMP_LOCUS2521</name>
</gene>
<organism evidence="2 3">
    <name type="scientific">Caenorhabditis angaria</name>
    <dbReference type="NCBI Taxonomy" id="860376"/>
    <lineage>
        <taxon>Eukaryota</taxon>
        <taxon>Metazoa</taxon>
        <taxon>Ecdysozoa</taxon>
        <taxon>Nematoda</taxon>
        <taxon>Chromadorea</taxon>
        <taxon>Rhabditida</taxon>
        <taxon>Rhabditina</taxon>
        <taxon>Rhabditomorpha</taxon>
        <taxon>Rhabditoidea</taxon>
        <taxon>Rhabditidae</taxon>
        <taxon>Peloderinae</taxon>
        <taxon>Caenorhabditis</taxon>
    </lineage>
</organism>
<evidence type="ECO:0000313" key="2">
    <source>
        <dbReference type="EMBL" id="CAI5439884.1"/>
    </source>
</evidence>
<feature type="transmembrane region" description="Helical" evidence="1">
    <location>
        <begin position="90"/>
        <end position="115"/>
    </location>
</feature>
<dbReference type="EMBL" id="CANHGI010000001">
    <property type="protein sequence ID" value="CAI5439884.1"/>
    <property type="molecule type" value="Genomic_DNA"/>
</dbReference>
<keyword evidence="1" id="KW-0472">Membrane</keyword>
<reference evidence="2" key="1">
    <citation type="submission" date="2022-11" db="EMBL/GenBank/DDBJ databases">
        <authorList>
            <person name="Kikuchi T."/>
        </authorList>
    </citation>
    <scope>NUCLEOTIDE SEQUENCE</scope>
    <source>
        <strain evidence="2">PS1010</strain>
    </source>
</reference>
<feature type="transmembrane region" description="Helical" evidence="1">
    <location>
        <begin position="20"/>
        <end position="48"/>
    </location>
</feature>
<proteinExistence type="predicted"/>
<protein>
    <submittedName>
        <fullName evidence="2">Uncharacterized protein</fullName>
    </submittedName>
</protein>
<dbReference type="AlphaFoldDB" id="A0A9P1MXQ3"/>
<dbReference type="Proteomes" id="UP001152747">
    <property type="component" value="Unassembled WGS sequence"/>
</dbReference>
<comment type="caution">
    <text evidence="2">The sequence shown here is derived from an EMBL/GenBank/DDBJ whole genome shotgun (WGS) entry which is preliminary data.</text>
</comment>
<keyword evidence="3" id="KW-1185">Reference proteome</keyword>